<dbReference type="Proteomes" id="UP000688137">
    <property type="component" value="Unassembled WGS sequence"/>
</dbReference>
<sequence>MSVATLQNHMKESYNQIKNPPKYFEGFLRRFCGTSSPQSKQKNKRRSYQIQAKHYSTLIHQAQHIEISDQRTFQLDQRSKQIMGFQRCFFQVFEILVSNMIKYRMNICEESKKKLR</sequence>
<keyword evidence="2" id="KW-1185">Reference proteome</keyword>
<protein>
    <submittedName>
        <fullName evidence="1">Uncharacterized protein</fullName>
    </submittedName>
</protein>
<comment type="caution">
    <text evidence="1">The sequence shown here is derived from an EMBL/GenBank/DDBJ whole genome shotgun (WGS) entry which is preliminary data.</text>
</comment>
<dbReference type="AlphaFoldDB" id="A0A8S1KFJ8"/>
<evidence type="ECO:0000313" key="1">
    <source>
        <dbReference type="EMBL" id="CAD8053131.1"/>
    </source>
</evidence>
<name>A0A8S1KFJ8_PARPR</name>
<dbReference type="EMBL" id="CAJJDM010000017">
    <property type="protein sequence ID" value="CAD8053131.1"/>
    <property type="molecule type" value="Genomic_DNA"/>
</dbReference>
<evidence type="ECO:0000313" key="2">
    <source>
        <dbReference type="Proteomes" id="UP000688137"/>
    </source>
</evidence>
<accession>A0A8S1KFJ8</accession>
<reference evidence="1" key="1">
    <citation type="submission" date="2021-01" db="EMBL/GenBank/DDBJ databases">
        <authorList>
            <consortium name="Genoscope - CEA"/>
            <person name="William W."/>
        </authorList>
    </citation>
    <scope>NUCLEOTIDE SEQUENCE</scope>
</reference>
<organism evidence="1 2">
    <name type="scientific">Paramecium primaurelia</name>
    <dbReference type="NCBI Taxonomy" id="5886"/>
    <lineage>
        <taxon>Eukaryota</taxon>
        <taxon>Sar</taxon>
        <taxon>Alveolata</taxon>
        <taxon>Ciliophora</taxon>
        <taxon>Intramacronucleata</taxon>
        <taxon>Oligohymenophorea</taxon>
        <taxon>Peniculida</taxon>
        <taxon>Parameciidae</taxon>
        <taxon>Paramecium</taxon>
    </lineage>
</organism>
<proteinExistence type="predicted"/>
<gene>
    <name evidence="1" type="ORF">PPRIM_AZ9-3.1.T0200174</name>
</gene>